<dbReference type="OrthoDB" id="10520076at2759"/>
<feature type="region of interest" description="Disordered" evidence="1">
    <location>
        <begin position="1"/>
        <end position="25"/>
    </location>
</feature>
<dbReference type="AlphaFoldDB" id="A0A9P9FAY3"/>
<feature type="transmembrane region" description="Helical" evidence="2">
    <location>
        <begin position="154"/>
        <end position="174"/>
    </location>
</feature>
<evidence type="ECO:0000313" key="3">
    <source>
        <dbReference type="EMBL" id="KAH7157086.1"/>
    </source>
</evidence>
<name>A0A9P9FAY3_9HYPO</name>
<protein>
    <submittedName>
        <fullName evidence="3">Uncharacterized protein</fullName>
    </submittedName>
</protein>
<evidence type="ECO:0000313" key="4">
    <source>
        <dbReference type="Proteomes" id="UP000738349"/>
    </source>
</evidence>
<feature type="transmembrane region" description="Helical" evidence="2">
    <location>
        <begin position="96"/>
        <end position="116"/>
    </location>
</feature>
<comment type="caution">
    <text evidence="3">The sequence shown here is derived from an EMBL/GenBank/DDBJ whole genome shotgun (WGS) entry which is preliminary data.</text>
</comment>
<keyword evidence="2" id="KW-1133">Transmembrane helix</keyword>
<sequence length="180" mass="19735">MVKPVETDHDEPTSSTKRKQKASAPAQLCMGETGFTRVPRLRPLAAISFTFLLNTLPSHIGAGSGCWKAISTCNHGTLYSSILTPPTLARSYNCEALLLVVAASTFLHWMCVFGLFQQPRWAERYREVALYTTTSCLIAAAFIVGDLVTVITQILPAIFDVCVVFCVFAELLSVEDQSSR</sequence>
<gene>
    <name evidence="3" type="ORF">EDB81DRAFT_788819</name>
</gene>
<evidence type="ECO:0000256" key="2">
    <source>
        <dbReference type="SAM" id="Phobius"/>
    </source>
</evidence>
<dbReference type="EMBL" id="JAGMUV010000005">
    <property type="protein sequence ID" value="KAH7157086.1"/>
    <property type="molecule type" value="Genomic_DNA"/>
</dbReference>
<proteinExistence type="predicted"/>
<organism evidence="3 4">
    <name type="scientific">Dactylonectria macrodidyma</name>
    <dbReference type="NCBI Taxonomy" id="307937"/>
    <lineage>
        <taxon>Eukaryota</taxon>
        <taxon>Fungi</taxon>
        <taxon>Dikarya</taxon>
        <taxon>Ascomycota</taxon>
        <taxon>Pezizomycotina</taxon>
        <taxon>Sordariomycetes</taxon>
        <taxon>Hypocreomycetidae</taxon>
        <taxon>Hypocreales</taxon>
        <taxon>Nectriaceae</taxon>
        <taxon>Dactylonectria</taxon>
    </lineage>
</organism>
<feature type="transmembrane region" description="Helical" evidence="2">
    <location>
        <begin position="128"/>
        <end position="148"/>
    </location>
</feature>
<keyword evidence="2" id="KW-0812">Transmembrane</keyword>
<feature type="compositionally biased region" description="Basic and acidic residues" evidence="1">
    <location>
        <begin position="1"/>
        <end position="12"/>
    </location>
</feature>
<reference evidence="3" key="1">
    <citation type="journal article" date="2021" name="Nat. Commun.">
        <title>Genetic determinants of endophytism in the Arabidopsis root mycobiome.</title>
        <authorList>
            <person name="Mesny F."/>
            <person name="Miyauchi S."/>
            <person name="Thiergart T."/>
            <person name="Pickel B."/>
            <person name="Atanasova L."/>
            <person name="Karlsson M."/>
            <person name="Huettel B."/>
            <person name="Barry K.W."/>
            <person name="Haridas S."/>
            <person name="Chen C."/>
            <person name="Bauer D."/>
            <person name="Andreopoulos W."/>
            <person name="Pangilinan J."/>
            <person name="LaButti K."/>
            <person name="Riley R."/>
            <person name="Lipzen A."/>
            <person name="Clum A."/>
            <person name="Drula E."/>
            <person name="Henrissat B."/>
            <person name="Kohler A."/>
            <person name="Grigoriev I.V."/>
            <person name="Martin F.M."/>
            <person name="Hacquard S."/>
        </authorList>
    </citation>
    <scope>NUCLEOTIDE SEQUENCE</scope>
    <source>
        <strain evidence="3">MPI-CAGE-AT-0147</strain>
    </source>
</reference>
<keyword evidence="2" id="KW-0472">Membrane</keyword>
<dbReference type="Proteomes" id="UP000738349">
    <property type="component" value="Unassembled WGS sequence"/>
</dbReference>
<keyword evidence="4" id="KW-1185">Reference proteome</keyword>
<evidence type="ECO:0000256" key="1">
    <source>
        <dbReference type="SAM" id="MobiDB-lite"/>
    </source>
</evidence>
<accession>A0A9P9FAY3</accession>